<organism evidence="1 2">
    <name type="scientific">Candidatus Sulfobium mesophilum</name>
    <dbReference type="NCBI Taxonomy" id="2016548"/>
    <lineage>
        <taxon>Bacteria</taxon>
        <taxon>Pseudomonadati</taxon>
        <taxon>Nitrospirota</taxon>
        <taxon>Nitrospiria</taxon>
        <taxon>Nitrospirales</taxon>
        <taxon>Nitrospiraceae</taxon>
        <taxon>Candidatus Sulfobium</taxon>
    </lineage>
</organism>
<keyword evidence="2" id="KW-1185">Reference proteome</keyword>
<reference evidence="2" key="1">
    <citation type="submission" date="2018-03" db="EMBL/GenBank/DDBJ databases">
        <authorList>
            <person name="Zecchin S."/>
        </authorList>
    </citation>
    <scope>NUCLEOTIDE SEQUENCE [LARGE SCALE GENOMIC DNA]</scope>
</reference>
<name>A0A2U3QJE3_9BACT</name>
<evidence type="ECO:0000313" key="2">
    <source>
        <dbReference type="Proteomes" id="UP000245125"/>
    </source>
</evidence>
<protein>
    <submittedName>
        <fullName evidence="1">Uncharacterized protein</fullName>
    </submittedName>
</protein>
<proteinExistence type="predicted"/>
<sequence>MEVPYSRKYPGKYAPTIGSPASAIGGFRLQLILRIKLHVIFVNDSWAHSKAG</sequence>
<evidence type="ECO:0000313" key="1">
    <source>
        <dbReference type="EMBL" id="SPQ01531.1"/>
    </source>
</evidence>
<dbReference type="Proteomes" id="UP000245125">
    <property type="component" value="Unassembled WGS sequence"/>
</dbReference>
<accession>A0A2U3QJE3</accession>
<gene>
    <name evidence="1" type="ORF">NBG4_60007</name>
</gene>
<dbReference type="EMBL" id="OUUY01000108">
    <property type="protein sequence ID" value="SPQ01531.1"/>
    <property type="molecule type" value="Genomic_DNA"/>
</dbReference>
<dbReference type="AlphaFoldDB" id="A0A2U3QJE3"/>